<reference evidence="1 2" key="1">
    <citation type="journal article" date="2013" name="Genome Announc.">
        <title>Genome Sequence of Mycoplasma parvum (Formerly Eperythrozoon parvum), a Diminutive Hemoplasma of the Pig.</title>
        <authorList>
            <person name="do Nascimento N.C."/>
            <person name="Dos Santos A.P."/>
            <person name="Chu Y."/>
            <person name="Guimaraes A.M."/>
            <person name="Pagliaro A."/>
            <person name="Messick J.B."/>
        </authorList>
    </citation>
    <scope>NUCLEOTIDE SEQUENCE [LARGE SCALE GENOMIC DNA]</scope>
    <source>
        <strain evidence="1 2">Indiana</strain>
    </source>
</reference>
<dbReference type="STRING" id="1403316.PRV_00645"/>
<accession>U5NC72</accession>
<dbReference type="AlphaFoldDB" id="U5NC72"/>
<organism evidence="1 2">
    <name type="scientific">Mycoplasma parvum str. Indiana</name>
    <dbReference type="NCBI Taxonomy" id="1403316"/>
    <lineage>
        <taxon>Bacteria</taxon>
        <taxon>Bacillati</taxon>
        <taxon>Mycoplasmatota</taxon>
        <taxon>Mollicutes</taxon>
        <taxon>Mycoplasmataceae</taxon>
        <taxon>Mycoplasma</taxon>
    </lineage>
</organism>
<dbReference type="KEGG" id="mpv:PRV_00645"/>
<evidence type="ECO:0000313" key="1">
    <source>
        <dbReference type="EMBL" id="AGX88895.1"/>
    </source>
</evidence>
<dbReference type="RefSeq" id="WP_022769013.1">
    <property type="nucleotide sequence ID" value="NC_022575.1"/>
</dbReference>
<sequence length="47" mass="5421">MNLKKVVMIIDGNAIARKCFHAVISSKKDKKFSRRNDSPPIKNFLNF</sequence>
<evidence type="ECO:0000313" key="2">
    <source>
        <dbReference type="Proteomes" id="UP000017119"/>
    </source>
</evidence>
<proteinExistence type="predicted"/>
<dbReference type="HOGENOM" id="CLU_3170499_0_0_14"/>
<keyword evidence="2" id="KW-1185">Reference proteome</keyword>
<dbReference type="EMBL" id="CP006771">
    <property type="protein sequence ID" value="AGX88895.1"/>
    <property type="molecule type" value="Genomic_DNA"/>
</dbReference>
<name>U5NC72_9MOLU</name>
<dbReference type="Proteomes" id="UP000017119">
    <property type="component" value="Chromosome"/>
</dbReference>
<dbReference type="PATRIC" id="fig|1403316.3.peg.104"/>
<gene>
    <name evidence="1" type="ORF">PRV_00645</name>
</gene>
<protein>
    <submittedName>
        <fullName evidence="1">Uncharacterized protein</fullName>
    </submittedName>
</protein>